<dbReference type="Proteomes" id="UP000199137">
    <property type="component" value="Unassembled WGS sequence"/>
</dbReference>
<dbReference type="STRING" id="112413.SAMN05421854_107297"/>
<proteinExistence type="predicted"/>
<evidence type="ECO:0000313" key="1">
    <source>
        <dbReference type="EMBL" id="SFP87946.1"/>
    </source>
</evidence>
<evidence type="ECO:0000313" key="2">
    <source>
        <dbReference type="Proteomes" id="UP000199137"/>
    </source>
</evidence>
<dbReference type="SUPFAM" id="SSF55961">
    <property type="entry name" value="Bet v1-like"/>
    <property type="match status" value="1"/>
</dbReference>
<dbReference type="InterPro" id="IPR023393">
    <property type="entry name" value="START-like_dom_sf"/>
</dbReference>
<name>A0A1I5U052_9PSEU</name>
<dbReference type="AlphaFoldDB" id="A0A1I5U052"/>
<dbReference type="Gene3D" id="3.30.530.20">
    <property type="match status" value="1"/>
</dbReference>
<dbReference type="RefSeq" id="WP_093575005.1">
    <property type="nucleotide sequence ID" value="NZ_FOWC01000007.1"/>
</dbReference>
<protein>
    <submittedName>
        <fullName evidence="1">Uncharacterized conserved protein YndB, AHSA1/START domain</fullName>
    </submittedName>
</protein>
<dbReference type="OrthoDB" id="8417725at2"/>
<accession>A0A1I5U052</accession>
<reference evidence="1 2" key="1">
    <citation type="submission" date="2016-10" db="EMBL/GenBank/DDBJ databases">
        <authorList>
            <person name="de Groot N.N."/>
        </authorList>
    </citation>
    <scope>NUCLEOTIDE SEQUENCE [LARGE SCALE GENOMIC DNA]</scope>
    <source>
        <strain evidence="1 2">DSM 44637</strain>
    </source>
</reference>
<organism evidence="1 2">
    <name type="scientific">Amycolatopsis rubida</name>
    <dbReference type="NCBI Taxonomy" id="112413"/>
    <lineage>
        <taxon>Bacteria</taxon>
        <taxon>Bacillati</taxon>
        <taxon>Actinomycetota</taxon>
        <taxon>Actinomycetes</taxon>
        <taxon>Pseudonocardiales</taxon>
        <taxon>Pseudonocardiaceae</taxon>
        <taxon>Amycolatopsis</taxon>
    </lineage>
</organism>
<sequence length="242" mass="25682">MGKDFREIDAAEVPVEPEQVWAAIATGPGIDSWFMGRNEVEGGVGGAVRGAFAAYEPTHAITAWDPPNRLAYGGEPEPDGRRIAYEFLVEGREGGSSVVRCVTSGFLPGDDWADEFEAMQAGGGLFFGNLVEFVRHFPGRTAKPVTAFGTTAVADWPALWAALAKEVGVEQLTVGAKVRLAGAEGVIYAVNDQTVGIRTGEGLFCFMQGFRGPLVATHHVVAPGVDVAAEEARWAEWMAALG</sequence>
<dbReference type="EMBL" id="FOWC01000007">
    <property type="protein sequence ID" value="SFP87946.1"/>
    <property type="molecule type" value="Genomic_DNA"/>
</dbReference>
<gene>
    <name evidence="1" type="ORF">SAMN05421854_107297</name>
</gene>